<feature type="disulfide bond" evidence="3">
    <location>
        <begin position="629"/>
        <end position="653"/>
    </location>
</feature>
<sequence>MGLSCKTMDIVYKVALLTITIAFVSCEQCEPVTIESCSNAGYTLTARFPDVDGRPYQDVHKYPLKIYIPLLETCSSFTSTILCSLYVPKCEEGRAKPWIPCRKVCSKFVAECVGTLRLAGLLGLFTTLCDLLPDENPQSAKNCFYPSNFNGPTSGGPVTNVCHDVTVQTCSGHLHYGKTFIPPSLQTGLDETIFSTVINSKCSTELEKFLCYTQFPPCYPNRPATTSVPCKSLCDVIDKKCWKEFNALSIPLPDCNFIYPRENTATGLCNLTQWPAAWPKEFRPSPYPLGSCEEITVKSCANAGYKFTARFGKQFQDYKGRLLDTLLPLLQSCSQHSSLILCSLYLPKCIEGVGRPMLPCRQVCLDFAEKCKSQLQYASTHGMTVALCDLLPVYDGTSDKCIMPPNFQSSNLFSSRNVCHKMTSNKCSNDLHYSKTFVPSDDQNPIVLTGLQRVIDSNCSPDVEKYLCYISLPPCTLNSSVVHLPCRELCKRVNRDCADALRTNSIPALHCDYLFPPGDGDRDGLCDLKKWPAPWPWKIPDPVPPTSAGPAKCVPLKAKVCEGAGYDYTANFPPIDGKSYQEIKSRSLQFFLDFLKICSPYSKAVMCSFSMPKCVEGVERPIPPCRSVCLEFVGSCQRLLSLASHAGLFRALCDLLPEQDSWPNTCFVPDGFKRTLPAVAKRGGTCSKVVKPQYCTADLHYNQTFVPERNQSSYSVLQGILSSKCSSEFEKYLCYTSVPPCKPNDLSVYVPCRDICEQVKRDCAGEFEKAGILIPDCSWIYPDESNPTGLCKVDKFPAPWPAKRVAEEAAGTKEPQKSSPRGGLIAGIVILLFVIIASVGIGVMYFRWRKGKQQFAAQRCKTRLFSIFLPFAIFFIGVSCAKRQCDQINKTIPNLHLHCGYNLTARYTHGHHFSSASRAIISLKNVLKNCSLFVDTMICSLFLPRCTEEINGPYLPCRGVCYDFAHDCNKIIRTRGLEWTVAMCDILPEKDNPKTTKGYRERCFTPPNYIVSGKKYKHNCSDVVIPECQGIPGYTKTVVSPSLQRRYATYIRSKIRHNASDPCSQGRKEIVCAENLPACMDGTVGFLCRDECLGFFNRCKSPFFYGRDMCMEFPEKEDSHNHVVCKQTHWPRSENWPLTETPSVTPTAISGTPTSREPSSKTDTDEKPTTTDKSNKADEIPTNSTDKSSTSDEKPSTTTDIPSPAVKGLQKDKRSGPNKLLVGFMVTFAFFILIVLGVVGFVWYRRKKVRQFDYQKQVLYSEDREDEFQIFT</sequence>
<evidence type="ECO:0000256" key="1">
    <source>
        <dbReference type="ARBA" id="ARBA00022473"/>
    </source>
</evidence>
<keyword evidence="5" id="KW-0472">Membrane</keyword>
<keyword evidence="5" id="KW-0812">Transmembrane</keyword>
<evidence type="ECO:0000259" key="7">
    <source>
        <dbReference type="PROSITE" id="PS50038"/>
    </source>
</evidence>
<dbReference type="SMART" id="SM00063">
    <property type="entry name" value="FRI"/>
    <property type="match status" value="4"/>
</dbReference>
<feature type="disulfide bond" evidence="3">
    <location>
        <begin position="625"/>
        <end position="666"/>
    </location>
</feature>
<feature type="chain" id="PRO_5047081651" description="FZ domain-containing protein" evidence="6">
    <location>
        <begin position="27"/>
        <end position="1272"/>
    </location>
</feature>
<feature type="disulfide bond" evidence="3">
    <location>
        <begin position="333"/>
        <end position="371"/>
    </location>
</feature>
<keyword evidence="2 3" id="KW-1015">Disulfide bond</keyword>
<feature type="disulfide bond" evidence="3">
    <location>
        <begin position="105"/>
        <end position="129"/>
    </location>
</feature>
<dbReference type="SUPFAM" id="SSF63501">
    <property type="entry name" value="Frizzled cysteine-rich domain"/>
    <property type="match status" value="7"/>
</dbReference>
<feature type="domain" description="FZ" evidence="7">
    <location>
        <begin position="548"/>
        <end position="669"/>
    </location>
</feature>
<protein>
    <recommendedName>
        <fullName evidence="7">FZ domain-containing protein</fullName>
    </recommendedName>
</protein>
<feature type="transmembrane region" description="Helical" evidence="5">
    <location>
        <begin position="860"/>
        <end position="878"/>
    </location>
</feature>
<evidence type="ECO:0000256" key="4">
    <source>
        <dbReference type="SAM" id="MobiDB-lite"/>
    </source>
</evidence>
<feature type="disulfide bond" evidence="3">
    <location>
        <begin position="459"/>
        <end position="497"/>
    </location>
</feature>
<feature type="disulfide bond" evidence="3">
    <location>
        <begin position="29"/>
        <end position="90"/>
    </location>
</feature>
<dbReference type="InterPro" id="IPR036790">
    <property type="entry name" value="Frizzled_dom_sf"/>
</dbReference>
<dbReference type="Pfam" id="PF01392">
    <property type="entry name" value="Fz"/>
    <property type="match status" value="7"/>
</dbReference>
<evidence type="ECO:0000313" key="8">
    <source>
        <dbReference type="EMBL" id="CAH3176038.1"/>
    </source>
</evidence>
<evidence type="ECO:0000256" key="5">
    <source>
        <dbReference type="SAM" id="Phobius"/>
    </source>
</evidence>
<dbReference type="PROSITE" id="PS50038">
    <property type="entry name" value="FZ"/>
    <property type="match status" value="7"/>
</dbReference>
<feature type="region of interest" description="Disordered" evidence="4">
    <location>
        <begin position="1135"/>
        <end position="1212"/>
    </location>
</feature>
<keyword evidence="1" id="KW-0217">Developmental protein</keyword>
<feature type="disulfide bond" evidence="3">
    <location>
        <begin position="364"/>
        <end position="388"/>
    </location>
</feature>
<dbReference type="InterPro" id="IPR015526">
    <property type="entry name" value="Frizzled/SFRP"/>
</dbReference>
<dbReference type="EMBL" id="CALNXI010001736">
    <property type="protein sequence ID" value="CAH3176038.1"/>
    <property type="molecule type" value="Genomic_DNA"/>
</dbReference>
<keyword evidence="5" id="KW-1133">Transmembrane helix</keyword>
<evidence type="ECO:0000256" key="3">
    <source>
        <dbReference type="PROSITE-ProRule" id="PRU00090"/>
    </source>
</evidence>
<keyword evidence="6" id="KW-0732">Signal</keyword>
<accession>A0ABN8RB53</accession>
<feature type="disulfide bond" evidence="3">
    <location>
        <begin position="74"/>
        <end position="112"/>
    </location>
</feature>
<feature type="compositionally biased region" description="Polar residues" evidence="4">
    <location>
        <begin position="1136"/>
        <end position="1157"/>
    </location>
</feature>
<feature type="disulfide bond" evidence="3">
    <location>
        <begin position="561"/>
        <end position="607"/>
    </location>
</feature>
<name>A0ABN8RB53_9CNID</name>
<comment type="caution">
    <text evidence="8">The sequence shown here is derived from an EMBL/GenBank/DDBJ whole genome shotgun (WGS) entry which is preliminary data.</text>
</comment>
<feature type="disulfide bond" evidence="3">
    <location>
        <begin position="37"/>
        <end position="83"/>
    </location>
</feature>
<dbReference type="Proteomes" id="UP001159427">
    <property type="component" value="Unassembled WGS sequence"/>
</dbReference>
<evidence type="ECO:0000256" key="6">
    <source>
        <dbReference type="SAM" id="SignalP"/>
    </source>
</evidence>
<feature type="disulfide bond" evidence="3">
    <location>
        <begin position="598"/>
        <end position="636"/>
    </location>
</feature>
<feature type="disulfide bond" evidence="3">
    <location>
        <begin position="930"/>
        <end position="968"/>
    </location>
</feature>
<feature type="disulfide bond" evidence="3">
    <location>
        <begin position="360"/>
        <end position="401"/>
    </location>
</feature>
<feature type="domain" description="FZ" evidence="7">
    <location>
        <begin position="157"/>
        <end position="272"/>
    </location>
</feature>
<feature type="transmembrane region" description="Helical" evidence="5">
    <location>
        <begin position="1220"/>
        <end position="1244"/>
    </location>
</feature>
<evidence type="ECO:0000313" key="9">
    <source>
        <dbReference type="Proteomes" id="UP001159427"/>
    </source>
</evidence>
<feature type="domain" description="FZ" evidence="7">
    <location>
        <begin position="414"/>
        <end position="526"/>
    </location>
</feature>
<gene>
    <name evidence="8" type="ORF">PEVE_00010444</name>
</gene>
<feature type="domain" description="FZ" evidence="7">
    <location>
        <begin position="24"/>
        <end position="146"/>
    </location>
</feature>
<dbReference type="PROSITE" id="PS51257">
    <property type="entry name" value="PROKAR_LIPOPROTEIN"/>
    <property type="match status" value="1"/>
</dbReference>
<feature type="signal peptide" evidence="6">
    <location>
        <begin position="1"/>
        <end position="26"/>
    </location>
</feature>
<feature type="domain" description="FZ" evidence="7">
    <location>
        <begin position="929"/>
        <end position="1006"/>
    </location>
</feature>
<feature type="transmembrane region" description="Helical" evidence="5">
    <location>
        <begin position="824"/>
        <end position="848"/>
    </location>
</feature>
<keyword evidence="9" id="KW-1185">Reference proteome</keyword>
<feature type="disulfide bond" evidence="3">
    <location>
        <begin position="553"/>
        <end position="614"/>
    </location>
</feature>
<proteinExistence type="predicted"/>
<dbReference type="PANTHER" id="PTHR11309">
    <property type="entry name" value="FRIZZLED"/>
    <property type="match status" value="1"/>
</dbReference>
<feature type="compositionally biased region" description="Basic and acidic residues" evidence="4">
    <location>
        <begin position="1158"/>
        <end position="1179"/>
    </location>
</feature>
<feature type="domain" description="FZ" evidence="7">
    <location>
        <begin position="681"/>
        <end position="791"/>
    </location>
</feature>
<evidence type="ECO:0000256" key="2">
    <source>
        <dbReference type="ARBA" id="ARBA00023157"/>
    </source>
</evidence>
<organism evidence="8 9">
    <name type="scientific">Porites evermanni</name>
    <dbReference type="NCBI Taxonomy" id="104178"/>
    <lineage>
        <taxon>Eukaryota</taxon>
        <taxon>Metazoa</taxon>
        <taxon>Cnidaria</taxon>
        <taxon>Anthozoa</taxon>
        <taxon>Hexacorallia</taxon>
        <taxon>Scleractinia</taxon>
        <taxon>Fungiina</taxon>
        <taxon>Poritidae</taxon>
        <taxon>Porites</taxon>
    </lineage>
</organism>
<dbReference type="Gene3D" id="1.10.2000.10">
    <property type="entry name" value="Frizzled cysteine-rich domain"/>
    <property type="match status" value="8"/>
</dbReference>
<comment type="caution">
    <text evidence="3">Lacks conserved residue(s) required for the propagation of feature annotation.</text>
</comment>
<feature type="domain" description="FZ" evidence="7">
    <location>
        <begin position="287"/>
        <end position="404"/>
    </location>
</feature>
<dbReference type="InterPro" id="IPR020067">
    <property type="entry name" value="Frizzled_dom"/>
</dbReference>
<feature type="disulfide bond" evidence="3">
    <location>
        <begin position="725"/>
        <end position="763"/>
    </location>
</feature>
<dbReference type="PANTHER" id="PTHR11309:SF126">
    <property type="entry name" value="FRIZZLED-2"/>
    <property type="match status" value="1"/>
</dbReference>
<reference evidence="8 9" key="1">
    <citation type="submission" date="2022-05" db="EMBL/GenBank/DDBJ databases">
        <authorList>
            <consortium name="Genoscope - CEA"/>
            <person name="William W."/>
        </authorList>
    </citation>
    <scope>NUCLEOTIDE SEQUENCE [LARGE SCALE GENOMIC DNA]</scope>
</reference>
<dbReference type="CDD" id="cd07066">
    <property type="entry name" value="CRD_FZ"/>
    <property type="match status" value="7"/>
</dbReference>